<feature type="site" description="Cleavage (non-hydrolytic); by autolysis" evidence="15">
    <location>
        <begin position="100"/>
        <end position="101"/>
    </location>
</feature>
<feature type="active site" description="Schiff-base intermediate with substrate; via pyruvic acid" evidence="15">
    <location>
        <position position="101"/>
    </location>
</feature>
<accession>A0A4V5Q166</accession>
<keyword evidence="6 15" id="KW-0745">Spermidine biosynthesis</keyword>
<dbReference type="SUPFAM" id="SSF56276">
    <property type="entry name" value="S-adenosylmethionine decarboxylase"/>
    <property type="match status" value="1"/>
</dbReference>
<reference evidence="16 17" key="1">
    <citation type="submission" date="2019-04" db="EMBL/GenBank/DDBJ databases">
        <title>Genome sequence of Bacillus hwajinpoensis strain Y2.</title>
        <authorList>
            <person name="Fair J.L."/>
            <person name="Maclea K.S."/>
        </authorList>
    </citation>
    <scope>NUCLEOTIDE SEQUENCE [LARGE SCALE GENOMIC DNA]</scope>
    <source>
        <strain evidence="16 17">Y2</strain>
    </source>
</reference>
<evidence type="ECO:0000256" key="5">
    <source>
        <dbReference type="ARBA" id="ARBA00022813"/>
    </source>
</evidence>
<keyword evidence="4 15" id="KW-0210">Decarboxylase</keyword>
<evidence type="ECO:0000256" key="7">
    <source>
        <dbReference type="ARBA" id="ARBA00023115"/>
    </source>
</evidence>
<dbReference type="GO" id="GO:0008295">
    <property type="term" value="P:spermidine biosynthetic process"/>
    <property type="evidence" value="ECO:0007669"/>
    <property type="project" value="UniProtKB-UniRule"/>
</dbReference>
<dbReference type="Proteomes" id="UP000310541">
    <property type="component" value="Unassembled WGS sequence"/>
</dbReference>
<dbReference type="InterPro" id="IPR003826">
    <property type="entry name" value="AdoMetDC_fam_prok"/>
</dbReference>
<feature type="active site" description="Proton acceptor; for processing activity" evidence="15">
    <location>
        <position position="106"/>
    </location>
</feature>
<protein>
    <recommendedName>
        <fullName evidence="15">S-adenosylmethionine decarboxylase proenzyme</fullName>
        <shortName evidence="15">AdoMetDC</shortName>
        <shortName evidence="15">SAMDC</shortName>
        <ecNumber evidence="15">4.1.1.50</ecNumber>
    </recommendedName>
    <component>
        <recommendedName>
            <fullName evidence="15">S-adenosylmethionine decarboxylase beta chain</fullName>
        </recommendedName>
    </component>
    <component>
        <recommendedName>
            <fullName evidence="15">S-adenosylmethionine decarboxylase alpha chain</fullName>
        </recommendedName>
    </component>
</protein>
<dbReference type="FunFam" id="3.30.360.110:FF:000001">
    <property type="entry name" value="S-adenosylmethionine decarboxylase proenzyme"/>
    <property type="match status" value="1"/>
</dbReference>
<evidence type="ECO:0000256" key="3">
    <source>
        <dbReference type="ARBA" id="ARBA00022691"/>
    </source>
</evidence>
<keyword evidence="3 15" id="KW-0949">S-adenosyl-L-methionine</keyword>
<keyword evidence="10 15" id="KW-0704">Schiff base</keyword>
<dbReference type="Gene3D" id="3.30.160.750">
    <property type="match status" value="1"/>
</dbReference>
<comment type="similarity">
    <text evidence="14 15">Belongs to the prokaryotic AdoMetDC family. Type 1 subfamily.</text>
</comment>
<evidence type="ECO:0000313" key="16">
    <source>
        <dbReference type="EMBL" id="TKD69178.1"/>
    </source>
</evidence>
<comment type="catalytic activity">
    <reaction evidence="12 15">
        <text>S-adenosyl-L-methionine + H(+) = S-adenosyl 3-(methylsulfanyl)propylamine + CO2</text>
        <dbReference type="Rhea" id="RHEA:15981"/>
        <dbReference type="ChEBI" id="CHEBI:15378"/>
        <dbReference type="ChEBI" id="CHEBI:16526"/>
        <dbReference type="ChEBI" id="CHEBI:57443"/>
        <dbReference type="ChEBI" id="CHEBI:59789"/>
        <dbReference type="EC" id="4.1.1.50"/>
    </reaction>
</comment>
<comment type="function">
    <text evidence="13 15">Catalyzes the decarboxylation of S-adenosylmethionine to S-adenosylmethioninamine (dcAdoMet), the propylamine donor required for the synthesis of the polyamines spermine and spermidine from the diamine putrescine.</text>
</comment>
<comment type="PTM">
    <text evidence="15">Is synthesized initially as an inactive proenzyme. Formation of the active enzyme involves a self-maturation process in which the active site pyruvoyl group is generated from an internal serine residue via an autocatalytic post-translational modification. Two non-identical subunits are generated from the proenzyme in this reaction, and the pyruvate is formed at the N-terminus of the alpha chain, which is derived from the carboxyl end of the proenzyme. The post-translation cleavage follows an unusual pathway, termed non-hydrolytic serinolysis, in which the side chain hydroxyl group of the serine supplies its oxygen atom to form the C-terminus of the beta chain, while the remainder of the serine residue undergoes an oxidative deamination to produce ammonia and the pyruvoyl group blocking the N-terminus of the alpha chain.</text>
</comment>
<comment type="pathway">
    <text evidence="1 15">Amine and polyamine biosynthesis; S-adenosylmethioninamine biosynthesis; S-adenosylmethioninamine from S-adenosyl-L-methionine: step 1/1.</text>
</comment>
<dbReference type="InterPro" id="IPR017716">
    <property type="entry name" value="S-AdoMet_deCOase_pro-enz"/>
</dbReference>
<evidence type="ECO:0000256" key="11">
    <source>
        <dbReference type="ARBA" id="ARBA00023317"/>
    </source>
</evidence>
<name>A0A4V5Q166_9BACL</name>
<keyword evidence="8 15" id="KW-0865">Zymogen</keyword>
<feature type="active site" description="Proton donor; for catalytic activity" evidence="15">
    <location>
        <position position="121"/>
    </location>
</feature>
<evidence type="ECO:0000256" key="9">
    <source>
        <dbReference type="ARBA" id="ARBA00023239"/>
    </source>
</evidence>
<evidence type="ECO:0000256" key="6">
    <source>
        <dbReference type="ARBA" id="ARBA00023066"/>
    </source>
</evidence>
<keyword evidence="5 15" id="KW-0068">Autocatalytic cleavage</keyword>
<evidence type="ECO:0000256" key="8">
    <source>
        <dbReference type="ARBA" id="ARBA00023145"/>
    </source>
</evidence>
<keyword evidence="7 15" id="KW-0620">Polyamine biosynthesis</keyword>
<feature type="modified residue" description="Pyruvic acid (Ser); by autocatalysis" evidence="15">
    <location>
        <position position="101"/>
    </location>
</feature>
<evidence type="ECO:0000256" key="10">
    <source>
        <dbReference type="ARBA" id="ARBA00023270"/>
    </source>
</evidence>
<keyword evidence="9 15" id="KW-0456">Lyase</keyword>
<evidence type="ECO:0000256" key="2">
    <source>
        <dbReference type="ARBA" id="ARBA00011601"/>
    </source>
</evidence>
<organism evidence="16 17">
    <name type="scientific">Guptibacillus hwajinpoensis</name>
    <dbReference type="NCBI Taxonomy" id="208199"/>
    <lineage>
        <taxon>Bacteria</taxon>
        <taxon>Bacillati</taxon>
        <taxon>Bacillota</taxon>
        <taxon>Bacilli</taxon>
        <taxon>Bacillales</taxon>
        <taxon>Guptibacillaceae</taxon>
        <taxon>Guptibacillus</taxon>
    </lineage>
</organism>
<comment type="cofactor">
    <cofactor evidence="15">
        <name>pyruvate</name>
        <dbReference type="ChEBI" id="CHEBI:15361"/>
    </cofactor>
    <text evidence="15">Binds 1 pyruvoyl group covalently per subunit.</text>
</comment>
<dbReference type="InterPro" id="IPR042286">
    <property type="entry name" value="AdoMetDC_C"/>
</dbReference>
<dbReference type="InterPro" id="IPR042284">
    <property type="entry name" value="AdoMetDC_N"/>
</dbReference>
<dbReference type="EC" id="4.1.1.50" evidence="15"/>
<dbReference type="UniPathway" id="UPA00331">
    <property type="reaction ID" value="UER00451"/>
</dbReference>
<feature type="chain" id="PRO_5023337771" description="S-adenosylmethionine decarboxylase alpha chain" evidence="15">
    <location>
        <begin position="101"/>
        <end position="169"/>
    </location>
</feature>
<dbReference type="InterPro" id="IPR016067">
    <property type="entry name" value="S-AdoMet_deCO2ase_core"/>
</dbReference>
<feature type="chain" id="PRO_5023337772" description="S-adenosylmethionine decarboxylase beta chain" evidence="15">
    <location>
        <begin position="1"/>
        <end position="100"/>
    </location>
</feature>
<evidence type="ECO:0000256" key="14">
    <source>
        <dbReference type="ARBA" id="ARBA00061583"/>
    </source>
</evidence>
<dbReference type="AlphaFoldDB" id="A0A4V5Q166"/>
<evidence type="ECO:0000256" key="4">
    <source>
        <dbReference type="ARBA" id="ARBA00022793"/>
    </source>
</evidence>
<dbReference type="NCBIfam" id="TIGR03330">
    <property type="entry name" value="SAM_DCase_Bsu"/>
    <property type="match status" value="1"/>
</dbReference>
<evidence type="ECO:0000256" key="12">
    <source>
        <dbReference type="ARBA" id="ARBA00048112"/>
    </source>
</evidence>
<keyword evidence="11 15" id="KW-0670">Pyruvate</keyword>
<dbReference type="EMBL" id="SWFM01000004">
    <property type="protein sequence ID" value="TKD69178.1"/>
    <property type="molecule type" value="Genomic_DNA"/>
</dbReference>
<sequence>MLYCNSLFNNALYRGEILYKSNSCNEHYRKESKREAIIIETLGHHIIAEMWNCNKEKLNDLIYIEETFASAALEAGAEIRDVVFHPFEPQGISGAVIIAESHLTIHSFPEHGYASIDVYTCGDKIDPTEATNAIARALEAQTIHTVKIPRGTGEIVVKEIEKTGIEVNE</sequence>
<evidence type="ECO:0000256" key="15">
    <source>
        <dbReference type="HAMAP-Rule" id="MF_00464"/>
    </source>
</evidence>
<dbReference type="OrthoDB" id="9793120at2"/>
<dbReference type="Gene3D" id="3.30.360.110">
    <property type="entry name" value="S-adenosylmethionine decarboxylase domain"/>
    <property type="match status" value="1"/>
</dbReference>
<dbReference type="HAMAP" id="MF_00464">
    <property type="entry name" value="AdoMetDC_1"/>
    <property type="match status" value="1"/>
</dbReference>
<dbReference type="GO" id="GO:0005829">
    <property type="term" value="C:cytosol"/>
    <property type="evidence" value="ECO:0007669"/>
    <property type="project" value="TreeGrafter"/>
</dbReference>
<evidence type="ECO:0000256" key="13">
    <source>
        <dbReference type="ARBA" id="ARBA00056215"/>
    </source>
</evidence>
<comment type="subunit">
    <text evidence="2 15">Heterotetramer of two alpha and two beta chains arranged as a dimer of alpha/beta heterodimers.</text>
</comment>
<evidence type="ECO:0000313" key="17">
    <source>
        <dbReference type="Proteomes" id="UP000310541"/>
    </source>
</evidence>
<gene>
    <name evidence="15" type="primary">speH</name>
    <name evidence="16" type="ORF">FBF83_14325</name>
</gene>
<dbReference type="Pfam" id="PF02675">
    <property type="entry name" value="AdoMet_dc"/>
    <property type="match status" value="1"/>
</dbReference>
<comment type="caution">
    <text evidence="16">The sequence shown here is derived from an EMBL/GenBank/DDBJ whole genome shotgun (WGS) entry which is preliminary data.</text>
</comment>
<evidence type="ECO:0000256" key="1">
    <source>
        <dbReference type="ARBA" id="ARBA00004911"/>
    </source>
</evidence>
<dbReference type="PANTHER" id="PTHR33866:SF2">
    <property type="entry name" value="S-ADENOSYLMETHIONINE DECARBOXYLASE PROENZYME"/>
    <property type="match status" value="1"/>
</dbReference>
<proteinExistence type="inferred from homology"/>
<dbReference type="PANTHER" id="PTHR33866">
    <property type="entry name" value="S-ADENOSYLMETHIONINE DECARBOXYLASE PROENZYME"/>
    <property type="match status" value="1"/>
</dbReference>
<dbReference type="GO" id="GO:0004014">
    <property type="term" value="F:adenosylmethionine decarboxylase activity"/>
    <property type="evidence" value="ECO:0007669"/>
    <property type="project" value="UniProtKB-UniRule"/>
</dbReference>